<dbReference type="AlphaFoldDB" id="A0A6P8B097"/>
<protein>
    <submittedName>
        <fullName evidence="2">Uncharacterized protein</fullName>
    </submittedName>
</protein>
<reference evidence="2" key="1">
    <citation type="journal article" date="2019" name="Mol. Biol. Evol.">
        <title>Blast fungal genomes show frequent chromosomal changes, gene gains and losses, and effector gene turnover.</title>
        <authorList>
            <person name="Gomez Luciano L.B."/>
            <person name="Jason Tsai I."/>
            <person name="Chuma I."/>
            <person name="Tosa Y."/>
            <person name="Chen Y.H."/>
            <person name="Li J.Y."/>
            <person name="Li M.Y."/>
            <person name="Jade Lu M.Y."/>
            <person name="Nakayashiki H."/>
            <person name="Li W.H."/>
        </authorList>
    </citation>
    <scope>NUCLEOTIDE SEQUENCE</scope>
    <source>
        <strain evidence="2">NI907</strain>
    </source>
</reference>
<sequence length="89" mass="9498">MYAETDDVGVSTTPTVAMGISPSAARVYRARCAAQADTTCQVTCDWGRDSHVAKRQDQAQPPVSQIMKIISVSGNEKLLNSLAVNMGLL</sequence>
<accession>A0A6P8B097</accession>
<name>A0A6P8B097_PYRGI</name>
<dbReference type="RefSeq" id="XP_030980567.1">
    <property type="nucleotide sequence ID" value="XM_031127439.1"/>
</dbReference>
<proteinExistence type="predicted"/>
<organism evidence="1 2">
    <name type="scientific">Pyricularia grisea</name>
    <name type="common">Crabgrass-specific blast fungus</name>
    <name type="synonym">Magnaporthe grisea</name>
    <dbReference type="NCBI Taxonomy" id="148305"/>
    <lineage>
        <taxon>Eukaryota</taxon>
        <taxon>Fungi</taxon>
        <taxon>Dikarya</taxon>
        <taxon>Ascomycota</taxon>
        <taxon>Pezizomycotina</taxon>
        <taxon>Sordariomycetes</taxon>
        <taxon>Sordariomycetidae</taxon>
        <taxon>Magnaporthales</taxon>
        <taxon>Pyriculariaceae</taxon>
        <taxon>Pyricularia</taxon>
    </lineage>
</organism>
<gene>
    <name evidence="2" type="ORF">PgNI_07426</name>
</gene>
<reference evidence="2" key="2">
    <citation type="submission" date="2019-10" db="EMBL/GenBank/DDBJ databases">
        <authorList>
            <consortium name="NCBI Genome Project"/>
        </authorList>
    </citation>
    <scope>NUCLEOTIDE SEQUENCE</scope>
    <source>
        <strain evidence="2">NI907</strain>
    </source>
</reference>
<dbReference type="KEGG" id="pgri:PgNI_07426"/>
<dbReference type="GeneID" id="41962348"/>
<dbReference type="Proteomes" id="UP000515153">
    <property type="component" value="Unplaced"/>
</dbReference>
<reference evidence="2" key="3">
    <citation type="submission" date="2025-08" db="UniProtKB">
        <authorList>
            <consortium name="RefSeq"/>
        </authorList>
    </citation>
    <scope>IDENTIFICATION</scope>
    <source>
        <strain evidence="2">NI907</strain>
    </source>
</reference>
<evidence type="ECO:0000313" key="1">
    <source>
        <dbReference type="Proteomes" id="UP000515153"/>
    </source>
</evidence>
<keyword evidence="1" id="KW-1185">Reference proteome</keyword>
<evidence type="ECO:0000313" key="2">
    <source>
        <dbReference type="RefSeq" id="XP_030980567.1"/>
    </source>
</evidence>